<dbReference type="AlphaFoldDB" id="A0A846YED2"/>
<organism evidence="1 2">
    <name type="scientific">Nocardia flavorosea</name>
    <dbReference type="NCBI Taxonomy" id="53429"/>
    <lineage>
        <taxon>Bacteria</taxon>
        <taxon>Bacillati</taxon>
        <taxon>Actinomycetota</taxon>
        <taxon>Actinomycetes</taxon>
        <taxon>Mycobacteriales</taxon>
        <taxon>Nocardiaceae</taxon>
        <taxon>Nocardia</taxon>
    </lineage>
</organism>
<accession>A0A846YED2</accession>
<comment type="caution">
    <text evidence="1">The sequence shown here is derived from an EMBL/GenBank/DDBJ whole genome shotgun (WGS) entry which is preliminary data.</text>
</comment>
<name>A0A846YED2_9NOCA</name>
<dbReference type="EMBL" id="JAAXOT010000006">
    <property type="protein sequence ID" value="NKY57227.1"/>
    <property type="molecule type" value="Genomic_DNA"/>
</dbReference>
<evidence type="ECO:0000313" key="1">
    <source>
        <dbReference type="EMBL" id="NKY57227.1"/>
    </source>
</evidence>
<reference evidence="1 2" key="1">
    <citation type="submission" date="2020-04" db="EMBL/GenBank/DDBJ databases">
        <title>MicrobeNet Type strains.</title>
        <authorList>
            <person name="Nicholson A.C."/>
        </authorList>
    </citation>
    <scope>NUCLEOTIDE SEQUENCE [LARGE SCALE GENOMIC DNA]</scope>
    <source>
        <strain evidence="1 2">JCM 3332</strain>
    </source>
</reference>
<dbReference type="Proteomes" id="UP000570678">
    <property type="component" value="Unassembled WGS sequence"/>
</dbReference>
<proteinExistence type="predicted"/>
<gene>
    <name evidence="1" type="ORF">HGA15_13890</name>
</gene>
<evidence type="ECO:0000313" key="2">
    <source>
        <dbReference type="Proteomes" id="UP000570678"/>
    </source>
</evidence>
<dbReference type="RefSeq" id="WP_062976328.1">
    <property type="nucleotide sequence ID" value="NZ_JAAXOT010000006.1"/>
</dbReference>
<protein>
    <submittedName>
        <fullName evidence="1">Uncharacterized protein</fullName>
    </submittedName>
</protein>
<sequence>MPTRDALNAIIVAAENYDNNNQLHAAIRIHTAGLGPAGLLDIISGLAGFAAAALADMRREASAKYSAENLSTARREAIALAAAVLDSRDRFTRELSETQSDPRLLSAAAAQLLAYTAQCIPGLTADEVLAAANAAIGDTQ</sequence>
<keyword evidence="2" id="KW-1185">Reference proteome</keyword>